<sequence length="355" mass="37718">MGSVMKAVVLCGGEGTRLRPFTFTQAKHLLPVAGRPVVEHALGAVREAGIREVAIVVSPSVAGQFRERLGDGARLGLHLSYVLQPEPRGLAHAVLCAEEYVGNEAFLVYLGDNLLEKGVTGVVDLVRSREPSAVVALCPVDDPRRFGVAVIEGGRLVRLVEKPNDPPSDLAIVGAYAFTPLLFQAAREVKPSFRGELELTDCLQWLVDRGHLVLPYMVDGWWQDVGRPADLLVANRLLLAQVEPRIEGEVDGDSTIEGPVVIERGAQVMGSRVSGPAFIGARAVVERSTIGPHVAIGPRATARGAAIAAAIVMDEALVEGVALQGSVIGRRAAVRGGRVAVQTWLGDDGEVQLEP</sequence>
<proteinExistence type="predicted"/>
<reference evidence="3" key="1">
    <citation type="submission" date="2018-05" db="EMBL/GenBank/DDBJ databases">
        <authorList>
            <person name="Hao L."/>
        </authorList>
    </citation>
    <scope>NUCLEOTIDE SEQUENCE [LARGE SCALE GENOMIC DNA]</scope>
</reference>
<dbReference type="Gene3D" id="3.90.550.10">
    <property type="entry name" value="Spore Coat Polysaccharide Biosynthesis Protein SpsA, Chain A"/>
    <property type="match status" value="1"/>
</dbReference>
<dbReference type="Pfam" id="PF00483">
    <property type="entry name" value="NTP_transferase"/>
    <property type="match status" value="1"/>
</dbReference>
<dbReference type="NCBIfam" id="TIGR01208">
    <property type="entry name" value="rmlA_long"/>
    <property type="match status" value="1"/>
</dbReference>
<organism evidence="2 3">
    <name type="scientific">Candidatus Bipolaricaulis anaerobius</name>
    <dbReference type="NCBI Taxonomy" id="2026885"/>
    <lineage>
        <taxon>Bacteria</taxon>
        <taxon>Candidatus Bipolaricaulota</taxon>
        <taxon>Candidatus Bipolaricaulia</taxon>
        <taxon>Candidatus Bipolaricaulales</taxon>
        <taxon>Candidatus Bipolaricaulaceae</taxon>
        <taxon>Candidatus Bipolaricaulis</taxon>
    </lineage>
</organism>
<dbReference type="GO" id="GO:0008879">
    <property type="term" value="F:glucose-1-phosphate thymidylyltransferase activity"/>
    <property type="evidence" value="ECO:0007669"/>
    <property type="project" value="UniProtKB-EC"/>
</dbReference>
<dbReference type="PANTHER" id="PTHR42883">
    <property type="entry name" value="GLUCOSE-1-PHOSPHATE THYMIDYLTRANSFERASE"/>
    <property type="match status" value="1"/>
</dbReference>
<dbReference type="KEGG" id="bana:BARAN1_0612"/>
<dbReference type="InterPro" id="IPR029044">
    <property type="entry name" value="Nucleotide-diphossugar_trans"/>
</dbReference>
<dbReference type="Gene3D" id="2.160.10.10">
    <property type="entry name" value="Hexapeptide repeat proteins"/>
    <property type="match status" value="1"/>
</dbReference>
<feature type="domain" description="Nucleotidyl transferase" evidence="1">
    <location>
        <begin position="6"/>
        <end position="239"/>
    </location>
</feature>
<keyword evidence="3" id="KW-1185">Reference proteome</keyword>
<keyword evidence="2" id="KW-0548">Nucleotidyltransferase</keyword>
<evidence type="ECO:0000313" key="3">
    <source>
        <dbReference type="Proteomes" id="UP000249818"/>
    </source>
</evidence>
<dbReference type="EMBL" id="LS483254">
    <property type="protein sequence ID" value="SQD92636.1"/>
    <property type="molecule type" value="Genomic_DNA"/>
</dbReference>
<dbReference type="InterPro" id="IPR005908">
    <property type="entry name" value="G1P_thy_trans_l"/>
</dbReference>
<dbReference type="InterPro" id="IPR005835">
    <property type="entry name" value="NTP_transferase_dom"/>
</dbReference>
<keyword evidence="2" id="KW-0808">Transferase</keyword>
<protein>
    <submittedName>
        <fullName evidence="2">Glucose-1-phosphate thymidylyltransferase</fullName>
        <ecNumber evidence="2">2.7.7.24</ecNumber>
    </submittedName>
</protein>
<evidence type="ECO:0000313" key="2">
    <source>
        <dbReference type="EMBL" id="SQD92636.1"/>
    </source>
</evidence>
<evidence type="ECO:0000259" key="1">
    <source>
        <dbReference type="Pfam" id="PF00483"/>
    </source>
</evidence>
<dbReference type="CDD" id="cd04189">
    <property type="entry name" value="G1P_TT_long"/>
    <property type="match status" value="1"/>
</dbReference>
<dbReference type="AlphaFoldDB" id="A0A2X3KYP4"/>
<dbReference type="PANTHER" id="PTHR42883:SF2">
    <property type="entry name" value="THYMIDYLYLTRANSFERASE"/>
    <property type="match status" value="1"/>
</dbReference>
<gene>
    <name evidence="2" type="primary">strD</name>
    <name evidence="2" type="ORF">BARAN1_0612</name>
</gene>
<name>A0A2X3KYP4_9BACT</name>
<dbReference type="EC" id="2.7.7.24" evidence="2"/>
<accession>A0A2X3KYP4</accession>
<dbReference type="SUPFAM" id="SSF53448">
    <property type="entry name" value="Nucleotide-diphospho-sugar transferases"/>
    <property type="match status" value="1"/>
</dbReference>
<dbReference type="Proteomes" id="UP000249818">
    <property type="component" value="Chromosome BARAN1"/>
</dbReference>